<dbReference type="Proteomes" id="UP000615446">
    <property type="component" value="Unassembled WGS sequence"/>
</dbReference>
<evidence type="ECO:0000313" key="2">
    <source>
        <dbReference type="EMBL" id="GBB93501.1"/>
    </source>
</evidence>
<name>A0A2Z6R933_9GLOM</name>
<proteinExistence type="predicted"/>
<gene>
    <name evidence="3" type="ORF">RCL2_001806000</name>
    <name evidence="2" type="ORF">RclHR1_21820001</name>
</gene>
<evidence type="ECO:0000256" key="1">
    <source>
        <dbReference type="SAM" id="MobiDB-lite"/>
    </source>
</evidence>
<protein>
    <submittedName>
        <fullName evidence="2">Uncharacterized protein</fullName>
    </submittedName>
</protein>
<sequence>MAEVRDRITVLELNDRRMTRIEQHLGLLPLPNIPITTQTSDMLIDAPALSDSSDKWVSSRPAIPPIQTSLNPLSPTFTPTHPVRAPLHVSTDLSDISSLSSASHVAPFSTQTSMKYKPLMRSIRPSKIS</sequence>
<dbReference type="AlphaFoldDB" id="A0A2Z6R933"/>
<dbReference type="EMBL" id="BLAL01000197">
    <property type="protein sequence ID" value="GES91228.1"/>
    <property type="molecule type" value="Genomic_DNA"/>
</dbReference>
<reference evidence="3" key="2">
    <citation type="submission" date="2019-10" db="EMBL/GenBank/DDBJ databases">
        <title>Conservation and host-specific expression of non-tandemly repeated heterogenous ribosome RNA gene in arbuscular mycorrhizal fungi.</title>
        <authorList>
            <person name="Maeda T."/>
            <person name="Kobayashi Y."/>
            <person name="Nakagawa T."/>
            <person name="Ezawa T."/>
            <person name="Yamaguchi K."/>
            <person name="Bino T."/>
            <person name="Nishimoto Y."/>
            <person name="Shigenobu S."/>
            <person name="Kawaguchi M."/>
        </authorList>
    </citation>
    <scope>NUCLEOTIDE SEQUENCE</scope>
    <source>
        <strain evidence="3">HR1</strain>
    </source>
</reference>
<keyword evidence="4" id="KW-1185">Reference proteome</keyword>
<accession>A0A2Z6R933</accession>
<feature type="region of interest" description="Disordered" evidence="1">
    <location>
        <begin position="52"/>
        <end position="82"/>
    </location>
</feature>
<dbReference type="EMBL" id="BEXD01001316">
    <property type="protein sequence ID" value="GBB93501.1"/>
    <property type="molecule type" value="Genomic_DNA"/>
</dbReference>
<comment type="caution">
    <text evidence="2">The sequence shown here is derived from an EMBL/GenBank/DDBJ whole genome shotgun (WGS) entry which is preliminary data.</text>
</comment>
<evidence type="ECO:0000313" key="4">
    <source>
        <dbReference type="Proteomes" id="UP000247702"/>
    </source>
</evidence>
<dbReference type="Proteomes" id="UP000247702">
    <property type="component" value="Unassembled WGS sequence"/>
</dbReference>
<evidence type="ECO:0000313" key="3">
    <source>
        <dbReference type="EMBL" id="GES91228.1"/>
    </source>
</evidence>
<organism evidence="2 4">
    <name type="scientific">Rhizophagus clarus</name>
    <dbReference type="NCBI Taxonomy" id="94130"/>
    <lineage>
        <taxon>Eukaryota</taxon>
        <taxon>Fungi</taxon>
        <taxon>Fungi incertae sedis</taxon>
        <taxon>Mucoromycota</taxon>
        <taxon>Glomeromycotina</taxon>
        <taxon>Glomeromycetes</taxon>
        <taxon>Glomerales</taxon>
        <taxon>Glomeraceae</taxon>
        <taxon>Rhizophagus</taxon>
    </lineage>
</organism>
<reference evidence="2 4" key="1">
    <citation type="submission" date="2017-11" db="EMBL/GenBank/DDBJ databases">
        <title>The genome of Rhizophagus clarus HR1 reveals common genetic basis of auxotrophy among arbuscular mycorrhizal fungi.</title>
        <authorList>
            <person name="Kobayashi Y."/>
        </authorList>
    </citation>
    <scope>NUCLEOTIDE SEQUENCE [LARGE SCALE GENOMIC DNA]</scope>
    <source>
        <strain evidence="2 4">HR1</strain>
    </source>
</reference>
<feature type="compositionally biased region" description="Polar residues" evidence="1">
    <location>
        <begin position="66"/>
        <end position="79"/>
    </location>
</feature>